<proteinExistence type="inferred from homology"/>
<dbReference type="GO" id="GO:0000139">
    <property type="term" value="C:Golgi membrane"/>
    <property type="evidence" value="ECO:0007669"/>
    <property type="project" value="TreeGrafter"/>
</dbReference>
<dbReference type="EMBL" id="ML986588">
    <property type="protein sequence ID" value="KAF2268074.1"/>
    <property type="molecule type" value="Genomic_DNA"/>
</dbReference>
<dbReference type="Pfam" id="PF05637">
    <property type="entry name" value="Glyco_transf_34"/>
    <property type="match status" value="1"/>
</dbReference>
<keyword evidence="2" id="KW-0328">Glycosyltransferase</keyword>
<evidence type="ECO:0000313" key="5">
    <source>
        <dbReference type="EMBL" id="KAF2268074.1"/>
    </source>
</evidence>
<dbReference type="GO" id="GO:0006487">
    <property type="term" value="P:protein N-linked glycosylation"/>
    <property type="evidence" value="ECO:0007669"/>
    <property type="project" value="TreeGrafter"/>
</dbReference>
<evidence type="ECO:0000313" key="6">
    <source>
        <dbReference type="Proteomes" id="UP000800093"/>
    </source>
</evidence>
<dbReference type="PANTHER" id="PTHR31306">
    <property type="entry name" value="ALPHA-1,6-MANNOSYLTRANSFERASE MNN11-RELATED"/>
    <property type="match status" value="1"/>
</dbReference>
<comment type="caution">
    <text evidence="5">The sequence shown here is derived from an EMBL/GenBank/DDBJ whole genome shotgun (WGS) entry which is preliminary data.</text>
</comment>
<feature type="compositionally biased region" description="Basic and acidic residues" evidence="4">
    <location>
        <begin position="159"/>
        <end position="168"/>
    </location>
</feature>
<dbReference type="OrthoDB" id="407658at2759"/>
<accession>A0A9P4KF94</accession>
<dbReference type="Proteomes" id="UP000800093">
    <property type="component" value="Unassembled WGS sequence"/>
</dbReference>
<dbReference type="InterPro" id="IPR029044">
    <property type="entry name" value="Nucleotide-diphossugar_trans"/>
</dbReference>
<gene>
    <name evidence="5" type="ORF">CC78DRAFT_455976</name>
</gene>
<organism evidence="5 6">
    <name type="scientific">Lojkania enalia</name>
    <dbReference type="NCBI Taxonomy" id="147567"/>
    <lineage>
        <taxon>Eukaryota</taxon>
        <taxon>Fungi</taxon>
        <taxon>Dikarya</taxon>
        <taxon>Ascomycota</taxon>
        <taxon>Pezizomycotina</taxon>
        <taxon>Dothideomycetes</taxon>
        <taxon>Pleosporomycetidae</taxon>
        <taxon>Pleosporales</taxon>
        <taxon>Pleosporales incertae sedis</taxon>
        <taxon>Lojkania</taxon>
    </lineage>
</organism>
<dbReference type="Gene3D" id="3.90.550.10">
    <property type="entry name" value="Spore Coat Polysaccharide Biosynthesis Protein SpsA, Chain A"/>
    <property type="match status" value="1"/>
</dbReference>
<dbReference type="InterPro" id="IPR008630">
    <property type="entry name" value="Glyco_trans_34"/>
</dbReference>
<dbReference type="GO" id="GO:0016757">
    <property type="term" value="F:glycosyltransferase activity"/>
    <property type="evidence" value="ECO:0007669"/>
    <property type="project" value="UniProtKB-KW"/>
</dbReference>
<evidence type="ECO:0000256" key="2">
    <source>
        <dbReference type="ARBA" id="ARBA00022676"/>
    </source>
</evidence>
<dbReference type="AlphaFoldDB" id="A0A9P4KF94"/>
<dbReference type="SUPFAM" id="SSF53448">
    <property type="entry name" value="Nucleotide-diphospho-sugar transferases"/>
    <property type="match status" value="1"/>
</dbReference>
<name>A0A9P4KF94_9PLEO</name>
<feature type="region of interest" description="Disordered" evidence="4">
    <location>
        <begin position="150"/>
        <end position="169"/>
    </location>
</feature>
<dbReference type="PANTHER" id="PTHR31306:SF8">
    <property type="entry name" value="GLYCOSYLTRANSFERASE FAMILY 34 PROTEIN"/>
    <property type="match status" value="1"/>
</dbReference>
<sequence>MPRTRLHTLPHLHNHGKSQCIPQINDTLVHHSASLHSTCRKVAPFAERNTRMATVTANFGTKSHYKQALQSHILHALIHGTDFHALCDPLIDDLWNKPYFILSLLMEEMAKPKNERLEWIFWVDGDSFIVDQCRPLSSFLPPEPSLPFASHLPQAQGESEPRKPEHEPNVIVSNDPSGFNDGVFFLRVNQWAVDLFTDILAFRHFKPEVELVFSEQSAMDHVLQHPKFKDHVQLVPQHWFNAYPLDGPKEYELRSDKEAKEMEEFKLRRGDFLVHFAGHNDKEGAMPDWAEYLAVNPTPWGDGRVQRDVSGEVDKWWKNIGY</sequence>
<keyword evidence="6" id="KW-1185">Reference proteome</keyword>
<protein>
    <submittedName>
        <fullName evidence="5">Galactosyl transferase GMA12/MNN10 family protein</fullName>
    </submittedName>
</protein>
<evidence type="ECO:0000256" key="1">
    <source>
        <dbReference type="ARBA" id="ARBA00005664"/>
    </source>
</evidence>
<evidence type="ECO:0000256" key="4">
    <source>
        <dbReference type="SAM" id="MobiDB-lite"/>
    </source>
</evidence>
<keyword evidence="3 5" id="KW-0808">Transferase</keyword>
<comment type="similarity">
    <text evidence="1">Belongs to the glycosyltransferase 34 family.</text>
</comment>
<evidence type="ECO:0000256" key="3">
    <source>
        <dbReference type="ARBA" id="ARBA00022679"/>
    </source>
</evidence>
<reference evidence="6" key="1">
    <citation type="journal article" date="2020" name="Stud. Mycol.">
        <title>101 Dothideomycetes genomes: A test case for predicting lifestyles and emergence of pathogens.</title>
        <authorList>
            <person name="Haridas S."/>
            <person name="Albert R."/>
            <person name="Binder M."/>
            <person name="Bloem J."/>
            <person name="LaButti K."/>
            <person name="Salamov A."/>
            <person name="Andreopoulos B."/>
            <person name="Baker S."/>
            <person name="Barry K."/>
            <person name="Bills G."/>
            <person name="Bluhm B."/>
            <person name="Cannon C."/>
            <person name="Castanera R."/>
            <person name="Culley D."/>
            <person name="Daum C."/>
            <person name="Ezra D."/>
            <person name="Gonzalez J."/>
            <person name="Henrissat B."/>
            <person name="Kuo A."/>
            <person name="Liang C."/>
            <person name="Lipzen A."/>
            <person name="Lutzoni F."/>
            <person name="Magnuson J."/>
            <person name="Mondo S."/>
            <person name="Nolan M."/>
            <person name="Ohm R."/>
            <person name="Pangilinan J."/>
            <person name="Park H.-J."/>
            <person name="Ramirez L."/>
            <person name="Alfaro M."/>
            <person name="Sun H."/>
            <person name="Tritt A."/>
            <person name="Yoshinaga Y."/>
            <person name="Zwiers L.-H."/>
            <person name="Turgeon B."/>
            <person name="Goodwin S."/>
            <person name="Spatafora J."/>
            <person name="Crous P."/>
            <person name="Grigoriev I."/>
        </authorList>
    </citation>
    <scope>NUCLEOTIDE SEQUENCE [LARGE SCALE GENOMIC DNA]</scope>
    <source>
        <strain evidence="6">CBS 304.66</strain>
    </source>
</reference>